<evidence type="ECO:0000256" key="2">
    <source>
        <dbReference type="ARBA" id="ARBA00008072"/>
    </source>
</evidence>
<dbReference type="InterPro" id="IPR011032">
    <property type="entry name" value="GroES-like_sf"/>
</dbReference>
<dbReference type="AlphaFoldDB" id="A0A0E4HG92"/>
<dbReference type="HOGENOM" id="CLU_026673_11_0_9"/>
<dbReference type="STRING" id="483937.AMQ84_20255"/>
<dbReference type="PANTHER" id="PTHR43161:SF23">
    <property type="entry name" value="(R,R)-BUTANEDIOL DEHYDROGENASE-RELATED"/>
    <property type="match status" value="1"/>
</dbReference>
<dbReference type="InterPro" id="IPR036291">
    <property type="entry name" value="NAD(P)-bd_dom_sf"/>
</dbReference>
<comment type="similarity">
    <text evidence="2 6">Belongs to the zinc-containing alcohol dehydrogenase family.</text>
</comment>
<feature type="domain" description="Enoyl reductase (ER)" evidence="7">
    <location>
        <begin position="20"/>
        <end position="345"/>
    </location>
</feature>
<dbReference type="InterPro" id="IPR020843">
    <property type="entry name" value="ER"/>
</dbReference>
<dbReference type="KEGG" id="pri:PRIO_4933"/>
<dbReference type="SMART" id="SM00829">
    <property type="entry name" value="PKS_ER"/>
    <property type="match status" value="1"/>
</dbReference>
<dbReference type="SUPFAM" id="SSF50129">
    <property type="entry name" value="GroES-like"/>
    <property type="match status" value="1"/>
</dbReference>
<dbReference type="GO" id="GO:0034079">
    <property type="term" value="P:butanediol biosynthetic process"/>
    <property type="evidence" value="ECO:0007669"/>
    <property type="project" value="TreeGrafter"/>
</dbReference>
<dbReference type="GO" id="GO:0005737">
    <property type="term" value="C:cytoplasm"/>
    <property type="evidence" value="ECO:0007669"/>
    <property type="project" value="TreeGrafter"/>
</dbReference>
<keyword evidence="5" id="KW-0560">Oxidoreductase</keyword>
<evidence type="ECO:0000256" key="5">
    <source>
        <dbReference type="ARBA" id="ARBA00023002"/>
    </source>
</evidence>
<keyword evidence="3 6" id="KW-0479">Metal-binding</keyword>
<comment type="cofactor">
    <cofactor evidence="1 6">
        <name>Zn(2+)</name>
        <dbReference type="ChEBI" id="CHEBI:29105"/>
    </cofactor>
</comment>
<evidence type="ECO:0000256" key="1">
    <source>
        <dbReference type="ARBA" id="ARBA00001947"/>
    </source>
</evidence>
<dbReference type="InterPro" id="IPR013149">
    <property type="entry name" value="ADH-like_C"/>
</dbReference>
<reference evidence="9" key="1">
    <citation type="submission" date="2015-03" db="EMBL/GenBank/DDBJ databases">
        <authorList>
            <person name="Wibberg D."/>
        </authorList>
    </citation>
    <scope>NUCLEOTIDE SEQUENCE [LARGE SCALE GENOMIC DNA]</scope>
</reference>
<organism evidence="8 9">
    <name type="scientific">Paenibacillus riograndensis SBR5</name>
    <dbReference type="NCBI Taxonomy" id="1073571"/>
    <lineage>
        <taxon>Bacteria</taxon>
        <taxon>Bacillati</taxon>
        <taxon>Bacillota</taxon>
        <taxon>Bacilli</taxon>
        <taxon>Bacillales</taxon>
        <taxon>Paenibacillaceae</taxon>
        <taxon>Paenibacillus</taxon>
        <taxon>Paenibacillus sonchi group</taxon>
    </lineage>
</organism>
<dbReference type="GO" id="GO:0000721">
    <property type="term" value="F:(R,R)-butanediol dehydrogenase activity"/>
    <property type="evidence" value="ECO:0007669"/>
    <property type="project" value="TreeGrafter"/>
</dbReference>
<dbReference type="PROSITE" id="PS00059">
    <property type="entry name" value="ADH_ZINC"/>
    <property type="match status" value="1"/>
</dbReference>
<evidence type="ECO:0000256" key="3">
    <source>
        <dbReference type="ARBA" id="ARBA00022723"/>
    </source>
</evidence>
<accession>A0A0E4HG92</accession>
<dbReference type="InterPro" id="IPR013154">
    <property type="entry name" value="ADH-like_N"/>
</dbReference>
<dbReference type="InterPro" id="IPR002328">
    <property type="entry name" value="ADH_Zn_CS"/>
</dbReference>
<gene>
    <name evidence="8" type="ORF">PRIO_4933</name>
</gene>
<dbReference type="Proteomes" id="UP000033163">
    <property type="component" value="Chromosome I"/>
</dbReference>
<evidence type="ECO:0000256" key="6">
    <source>
        <dbReference type="RuleBase" id="RU361277"/>
    </source>
</evidence>
<sequence length="358" mass="38998">MKSENAECAESRKMPALVWNSQRLNLSEQDIPVITLATDVKVKIQMTGICGTDLAVITGKEPGVPGVIRGHEAVGTVIETGSNVTSLKAGDRVVVDPNHSCGKCRFCLQGKLHLCTGTDGQGMPIAGLNKNGTFAPWFVSEEKFLHKLPEQMSWEAALATEPLACVLHNFREGRVKTGDSVLILGSGPMGLLCQFVAKRMGCTTVSIEINAGRLAKAQQISDYACPPEELTAERVFRILGEKKFDFVIDTVGTQMEMAEQWVERGGTIIPFGINGRYQYTISPTYYTQHAVRLLGAGEYLNTFEDALQFAKDVPEVASLITRKYSLDQFETTIQELLGNSGNSAVSSEPPVLKSAFVF</sequence>
<proteinExistence type="inferred from homology"/>
<dbReference type="EMBL" id="LN831776">
    <property type="protein sequence ID" value="CQR57335.1"/>
    <property type="molecule type" value="Genomic_DNA"/>
</dbReference>
<dbReference type="Gene3D" id="3.40.50.720">
    <property type="entry name" value="NAD(P)-binding Rossmann-like Domain"/>
    <property type="match status" value="1"/>
</dbReference>
<protein>
    <submittedName>
        <fullName evidence="8">Alcohol dehydrogenase GroES domain protein</fullName>
    </submittedName>
</protein>
<name>A0A0E4HG92_9BACL</name>
<evidence type="ECO:0000313" key="8">
    <source>
        <dbReference type="EMBL" id="CQR57335.1"/>
    </source>
</evidence>
<keyword evidence="4 6" id="KW-0862">Zinc</keyword>
<dbReference type="RefSeq" id="WP_020429124.1">
    <property type="nucleotide sequence ID" value="NZ_AGBD01000763.1"/>
</dbReference>
<evidence type="ECO:0000259" key="7">
    <source>
        <dbReference type="SMART" id="SM00829"/>
    </source>
</evidence>
<dbReference type="Pfam" id="PF08240">
    <property type="entry name" value="ADH_N"/>
    <property type="match status" value="1"/>
</dbReference>
<dbReference type="SUPFAM" id="SSF51735">
    <property type="entry name" value="NAD(P)-binding Rossmann-fold domains"/>
    <property type="match status" value="1"/>
</dbReference>
<evidence type="ECO:0000256" key="4">
    <source>
        <dbReference type="ARBA" id="ARBA00022833"/>
    </source>
</evidence>
<dbReference type="Pfam" id="PF00107">
    <property type="entry name" value="ADH_zinc_N"/>
    <property type="match status" value="1"/>
</dbReference>
<dbReference type="Gene3D" id="3.90.180.10">
    <property type="entry name" value="Medium-chain alcohol dehydrogenases, catalytic domain"/>
    <property type="match status" value="1"/>
</dbReference>
<evidence type="ECO:0000313" key="9">
    <source>
        <dbReference type="Proteomes" id="UP000033163"/>
    </source>
</evidence>
<dbReference type="GO" id="GO:0008270">
    <property type="term" value="F:zinc ion binding"/>
    <property type="evidence" value="ECO:0007669"/>
    <property type="project" value="InterPro"/>
</dbReference>
<dbReference type="PANTHER" id="PTHR43161">
    <property type="entry name" value="SORBITOL DEHYDROGENASE"/>
    <property type="match status" value="1"/>
</dbReference>
<dbReference type="PATRIC" id="fig|1073571.4.peg.5299"/>